<protein>
    <submittedName>
        <fullName evidence="2">Uncharacterized protein</fullName>
    </submittedName>
</protein>
<keyword evidence="1" id="KW-1133">Transmembrane helix</keyword>
<dbReference type="EMBL" id="JAOYFB010000037">
    <property type="protein sequence ID" value="KAK4022183.1"/>
    <property type="molecule type" value="Genomic_DNA"/>
</dbReference>
<proteinExistence type="predicted"/>
<feature type="transmembrane region" description="Helical" evidence="1">
    <location>
        <begin position="27"/>
        <end position="48"/>
    </location>
</feature>
<dbReference type="Proteomes" id="UP001234178">
    <property type="component" value="Unassembled WGS sequence"/>
</dbReference>
<keyword evidence="3" id="KW-1185">Reference proteome</keyword>
<reference evidence="2 3" key="1">
    <citation type="journal article" date="2023" name="Nucleic Acids Res.">
        <title>The hologenome of Daphnia magna reveals possible DNA methylation and microbiome-mediated evolution of the host genome.</title>
        <authorList>
            <person name="Chaturvedi A."/>
            <person name="Li X."/>
            <person name="Dhandapani V."/>
            <person name="Marshall H."/>
            <person name="Kissane S."/>
            <person name="Cuenca-Cambronero M."/>
            <person name="Asole G."/>
            <person name="Calvet F."/>
            <person name="Ruiz-Romero M."/>
            <person name="Marangio P."/>
            <person name="Guigo R."/>
            <person name="Rago D."/>
            <person name="Mirbahai L."/>
            <person name="Eastwood N."/>
            <person name="Colbourne J.K."/>
            <person name="Zhou J."/>
            <person name="Mallon E."/>
            <person name="Orsini L."/>
        </authorList>
    </citation>
    <scope>NUCLEOTIDE SEQUENCE [LARGE SCALE GENOMIC DNA]</scope>
    <source>
        <strain evidence="2">LRV0_1</strain>
    </source>
</reference>
<keyword evidence="1" id="KW-0812">Transmembrane</keyword>
<gene>
    <name evidence="2" type="ORF">OUZ56_007663</name>
</gene>
<keyword evidence="1" id="KW-0472">Membrane</keyword>
<accession>A0ABR0AB25</accession>
<evidence type="ECO:0000313" key="3">
    <source>
        <dbReference type="Proteomes" id="UP001234178"/>
    </source>
</evidence>
<name>A0ABR0AB25_9CRUS</name>
<evidence type="ECO:0000313" key="2">
    <source>
        <dbReference type="EMBL" id="KAK4022183.1"/>
    </source>
</evidence>
<comment type="caution">
    <text evidence="2">The sequence shown here is derived from an EMBL/GenBank/DDBJ whole genome shotgun (WGS) entry which is preliminary data.</text>
</comment>
<sequence>MRKTLTLGDDVIAHMTTESINYLLKDVVIMGFASLFIWNVPFSCFWNATSQFPRLKASYHHSSVILLKAEK</sequence>
<organism evidence="2 3">
    <name type="scientific">Daphnia magna</name>
    <dbReference type="NCBI Taxonomy" id="35525"/>
    <lineage>
        <taxon>Eukaryota</taxon>
        <taxon>Metazoa</taxon>
        <taxon>Ecdysozoa</taxon>
        <taxon>Arthropoda</taxon>
        <taxon>Crustacea</taxon>
        <taxon>Branchiopoda</taxon>
        <taxon>Diplostraca</taxon>
        <taxon>Cladocera</taxon>
        <taxon>Anomopoda</taxon>
        <taxon>Daphniidae</taxon>
        <taxon>Daphnia</taxon>
    </lineage>
</organism>
<evidence type="ECO:0000256" key="1">
    <source>
        <dbReference type="SAM" id="Phobius"/>
    </source>
</evidence>